<sequence>MQNTLSLANILDDAAFLSLEHQLHLEDVLGQHNWSVNLQEQRFEFDGERPLQCTRFHLLGSAAPGPGSWLWAWANPSIPEPVTALSASLRDFGAQHGIAELARPEIPFDALPQAQGAPNAVAGVFLEAAKAVSGSWTSYTGDIGGGTRAAFLIEHPDFRLPPPEPARVMRVLQQGLGTLRLSEHRRALWSYTQRRGISAAVAPEDGSFRFSFPGFGATVTFDEHNRISNIQASMGGEQG</sequence>
<gene>
    <name evidence="1" type="ORF">HDA36_000247</name>
</gene>
<accession>A0A7W8VBQ5</accession>
<reference evidence="1 2" key="1">
    <citation type="submission" date="2020-08" db="EMBL/GenBank/DDBJ databases">
        <title>Sequencing the genomes of 1000 actinobacteria strains.</title>
        <authorList>
            <person name="Klenk H.-P."/>
        </authorList>
    </citation>
    <scope>NUCLEOTIDE SEQUENCE [LARGE SCALE GENOMIC DNA]</scope>
    <source>
        <strain evidence="1 2">DSM 44551</strain>
    </source>
</reference>
<protein>
    <submittedName>
        <fullName evidence="1">Uncharacterized protein</fullName>
    </submittedName>
</protein>
<name>A0A7W8VBQ5_9ACTN</name>
<dbReference type="Proteomes" id="UP000572635">
    <property type="component" value="Unassembled WGS sequence"/>
</dbReference>
<organism evidence="1 2">
    <name type="scientific">Nocardiopsis composta</name>
    <dbReference type="NCBI Taxonomy" id="157465"/>
    <lineage>
        <taxon>Bacteria</taxon>
        <taxon>Bacillati</taxon>
        <taxon>Actinomycetota</taxon>
        <taxon>Actinomycetes</taxon>
        <taxon>Streptosporangiales</taxon>
        <taxon>Nocardiopsidaceae</taxon>
        <taxon>Nocardiopsis</taxon>
    </lineage>
</organism>
<dbReference type="Pfam" id="PF21813">
    <property type="entry name" value="DUF6882"/>
    <property type="match status" value="1"/>
</dbReference>
<keyword evidence="2" id="KW-1185">Reference proteome</keyword>
<evidence type="ECO:0000313" key="2">
    <source>
        <dbReference type="Proteomes" id="UP000572635"/>
    </source>
</evidence>
<evidence type="ECO:0000313" key="1">
    <source>
        <dbReference type="EMBL" id="MBB5430163.1"/>
    </source>
</evidence>
<proteinExistence type="predicted"/>
<dbReference type="EMBL" id="JACHDB010000001">
    <property type="protein sequence ID" value="MBB5430163.1"/>
    <property type="molecule type" value="Genomic_DNA"/>
</dbReference>
<comment type="caution">
    <text evidence="1">The sequence shown here is derived from an EMBL/GenBank/DDBJ whole genome shotgun (WGS) entry which is preliminary data.</text>
</comment>
<dbReference type="InterPro" id="IPR049249">
    <property type="entry name" value="DUF6882"/>
</dbReference>
<dbReference type="AlphaFoldDB" id="A0A7W8VBQ5"/>